<dbReference type="RefSeq" id="WP_057948670.1">
    <property type="nucleotide sequence ID" value="NZ_CP067396.1"/>
</dbReference>
<dbReference type="EMBL" id="CP013140">
    <property type="protein sequence ID" value="ALN59292.1"/>
    <property type="molecule type" value="Genomic_DNA"/>
</dbReference>
<dbReference type="PATRIC" id="fig|69.6.peg.3887"/>
<evidence type="ECO:0000313" key="2">
    <source>
        <dbReference type="Proteomes" id="UP000061569"/>
    </source>
</evidence>
<dbReference type="SUPFAM" id="SSF103039">
    <property type="entry name" value="CheC-like"/>
    <property type="match status" value="1"/>
</dbReference>
<dbReference type="AlphaFoldDB" id="A0A0S2DL61"/>
<gene>
    <name evidence="1" type="ORF">GLE_3950</name>
</gene>
<protein>
    <submittedName>
        <fullName evidence="1">Uncharacterized protein</fullName>
    </submittedName>
</protein>
<dbReference type="Pfam" id="PF13690">
    <property type="entry name" value="CheX"/>
    <property type="match status" value="1"/>
</dbReference>
<dbReference type="Gene3D" id="3.40.1550.10">
    <property type="entry name" value="CheC-like"/>
    <property type="match status" value="1"/>
</dbReference>
<dbReference type="InterPro" id="IPR028976">
    <property type="entry name" value="CheC-like_sf"/>
</dbReference>
<dbReference type="Proteomes" id="UP000061569">
    <property type="component" value="Chromosome"/>
</dbReference>
<dbReference type="STRING" id="69.GLE_3950"/>
<evidence type="ECO:0000313" key="1">
    <source>
        <dbReference type="EMBL" id="ALN59292.1"/>
    </source>
</evidence>
<name>A0A0S2DL61_LYSEN</name>
<dbReference type="OrthoDB" id="9788100at2"/>
<organism evidence="1 2">
    <name type="scientific">Lysobacter enzymogenes</name>
    <dbReference type="NCBI Taxonomy" id="69"/>
    <lineage>
        <taxon>Bacteria</taxon>
        <taxon>Pseudomonadati</taxon>
        <taxon>Pseudomonadota</taxon>
        <taxon>Gammaproteobacteria</taxon>
        <taxon>Lysobacterales</taxon>
        <taxon>Lysobacteraceae</taxon>
        <taxon>Lysobacter</taxon>
    </lineage>
</organism>
<accession>A0A0S2DL61</accession>
<dbReference type="InterPro" id="IPR028051">
    <property type="entry name" value="CheX-like_dom"/>
</dbReference>
<sequence>MSDLNETEIKVFIDAVTNYFNQLTQEPANVRGAFLDDNGGTAPVFDYSGQIAVSGQFRGTITVSAPRAMIRHLLLALNESDQSDANLRDTIGELANTLAGNARKHFGGEMEISVPRTAAGAIGGSGSRKRPYVIMVSWKTYSASLVVDIERLE</sequence>
<reference evidence="1 2" key="1">
    <citation type="submission" date="2015-11" db="EMBL/GenBank/DDBJ databases">
        <title>Genome sequences of Lysobacter enzymogenes strain C3 and Lysobacter antibioticus ATCC 29479.</title>
        <authorList>
            <person name="Kobayashi D.Y."/>
        </authorList>
    </citation>
    <scope>NUCLEOTIDE SEQUENCE [LARGE SCALE GENOMIC DNA]</scope>
    <source>
        <strain evidence="1 2">C3</strain>
    </source>
</reference>
<proteinExistence type="predicted"/>
<dbReference type="CDD" id="cd17906">
    <property type="entry name" value="CheX"/>
    <property type="match status" value="1"/>
</dbReference>
<dbReference type="KEGG" id="lez:GLE_3950"/>